<protein>
    <submittedName>
        <fullName evidence="2">Uncharacterized protein</fullName>
    </submittedName>
</protein>
<sequence length="91" mass="9750">MDLNFCTQMLQIVGSSSSGPSKLMVDKSSTSKVGPPLPLQALVACSNVTFNMVALNLQKLSSICIMVEDNGCFMCTWNIVGVRMKLISCAT</sequence>
<keyword evidence="1" id="KW-1185">Reference proteome</keyword>
<evidence type="ECO:0000313" key="2">
    <source>
        <dbReference type="WBParaSite" id="jg26369"/>
    </source>
</evidence>
<dbReference type="WBParaSite" id="jg26369">
    <property type="protein sequence ID" value="jg26369"/>
    <property type="gene ID" value="jg26369"/>
</dbReference>
<reference evidence="2" key="1">
    <citation type="submission" date="2022-11" db="UniProtKB">
        <authorList>
            <consortium name="WormBaseParasite"/>
        </authorList>
    </citation>
    <scope>IDENTIFICATION</scope>
</reference>
<name>A0A915E3P0_9BILA</name>
<accession>A0A915E3P0</accession>
<evidence type="ECO:0000313" key="1">
    <source>
        <dbReference type="Proteomes" id="UP000887574"/>
    </source>
</evidence>
<dbReference type="Proteomes" id="UP000887574">
    <property type="component" value="Unplaced"/>
</dbReference>
<proteinExistence type="predicted"/>
<dbReference type="AlphaFoldDB" id="A0A915E3P0"/>
<organism evidence="1 2">
    <name type="scientific">Ditylenchus dipsaci</name>
    <dbReference type="NCBI Taxonomy" id="166011"/>
    <lineage>
        <taxon>Eukaryota</taxon>
        <taxon>Metazoa</taxon>
        <taxon>Ecdysozoa</taxon>
        <taxon>Nematoda</taxon>
        <taxon>Chromadorea</taxon>
        <taxon>Rhabditida</taxon>
        <taxon>Tylenchina</taxon>
        <taxon>Tylenchomorpha</taxon>
        <taxon>Sphaerularioidea</taxon>
        <taxon>Anguinidae</taxon>
        <taxon>Anguininae</taxon>
        <taxon>Ditylenchus</taxon>
    </lineage>
</organism>